<sequence>MDVTAFNQAGMQAIHRADEGLTRTAAQVARQAARVDPRSEEMESAQVQALRYEHQGQAGVRVVRAVDEVLGTLLNTRS</sequence>
<organism evidence="1 2">
    <name type="scientific">Halorhodospira neutriphila</name>
    <dbReference type="NCBI Taxonomy" id="168379"/>
    <lineage>
        <taxon>Bacteria</taxon>
        <taxon>Pseudomonadati</taxon>
        <taxon>Pseudomonadota</taxon>
        <taxon>Gammaproteobacteria</taxon>
        <taxon>Chromatiales</taxon>
        <taxon>Ectothiorhodospiraceae</taxon>
        <taxon>Halorhodospira</taxon>
    </lineage>
</organism>
<proteinExistence type="predicted"/>
<dbReference type="Proteomes" id="UP000738126">
    <property type="component" value="Unassembled WGS sequence"/>
</dbReference>
<gene>
    <name evidence="1" type="ORF">CKO13_09090</name>
</gene>
<name>A0ABS1E658_9GAMM</name>
<keyword evidence="2" id="KW-1185">Reference proteome</keyword>
<dbReference type="EMBL" id="NRSH01000107">
    <property type="protein sequence ID" value="MBK1727170.1"/>
    <property type="molecule type" value="Genomic_DNA"/>
</dbReference>
<dbReference type="RefSeq" id="WP_200259904.1">
    <property type="nucleotide sequence ID" value="NZ_NRSH01000107.1"/>
</dbReference>
<protein>
    <submittedName>
        <fullName evidence="1">Uncharacterized protein</fullName>
    </submittedName>
</protein>
<reference evidence="1 2" key="1">
    <citation type="journal article" date="2020" name="Microorganisms">
        <title>Osmotic Adaptation and Compatible Solute Biosynthesis of Phototrophic Bacteria as Revealed from Genome Analyses.</title>
        <authorList>
            <person name="Imhoff J.F."/>
            <person name="Rahn T."/>
            <person name="Kunzel S."/>
            <person name="Keller A."/>
            <person name="Neulinger S.C."/>
        </authorList>
    </citation>
    <scope>NUCLEOTIDE SEQUENCE [LARGE SCALE GENOMIC DNA]</scope>
    <source>
        <strain evidence="1 2">DSM 15116</strain>
    </source>
</reference>
<evidence type="ECO:0000313" key="2">
    <source>
        <dbReference type="Proteomes" id="UP000738126"/>
    </source>
</evidence>
<comment type="caution">
    <text evidence="1">The sequence shown here is derived from an EMBL/GenBank/DDBJ whole genome shotgun (WGS) entry which is preliminary data.</text>
</comment>
<evidence type="ECO:0000313" key="1">
    <source>
        <dbReference type="EMBL" id="MBK1727170.1"/>
    </source>
</evidence>
<accession>A0ABS1E658</accession>